<keyword evidence="3" id="KW-1185">Reference proteome</keyword>
<reference evidence="2 3" key="1">
    <citation type="submission" date="2016-11" db="EMBL/GenBank/DDBJ databases">
        <title>Trade-off between light-utilization and light-protection in marine flavobacteria.</title>
        <authorList>
            <person name="Kumagai Y."/>
        </authorList>
    </citation>
    <scope>NUCLEOTIDE SEQUENCE [LARGE SCALE GENOMIC DNA]</scope>
    <source>
        <strain evidence="2 3">NBRC 107741</strain>
    </source>
</reference>
<evidence type="ECO:0000256" key="1">
    <source>
        <dbReference type="SAM" id="SignalP"/>
    </source>
</evidence>
<feature type="chain" id="PRO_5015512179" evidence="1">
    <location>
        <begin position="18"/>
        <end position="190"/>
    </location>
</feature>
<sequence>MKHFFILLVLFVSWVNAQDNDSIPAHILEKITYPVLDMHPYMGVMDMEFSAMKYDPQLDYRIAFDLYDESKDSTQVNATLVEVGRIYNLHRANGVPKEKLKLVAVIHGMTTNAILTDAAYQDKYGLPNPNIPVMKALKQEGVDFIVCSQVMGFFNIPNENIHPIVDVAISAKTALVMFDQMGYSYMNVNE</sequence>
<name>A0A2S7KTC4_9FLAO</name>
<dbReference type="EMBL" id="MQUB01000001">
    <property type="protein sequence ID" value="PQB05881.1"/>
    <property type="molecule type" value="Genomic_DNA"/>
</dbReference>
<protein>
    <submittedName>
        <fullName evidence="2">Uncharacterized protein</fullName>
    </submittedName>
</protein>
<accession>A0A2S7KTC4</accession>
<keyword evidence="1" id="KW-0732">Signal</keyword>
<dbReference type="PANTHER" id="PTHR37691">
    <property type="entry name" value="BLR3518 PROTEIN"/>
    <property type="match status" value="1"/>
</dbReference>
<dbReference type="OrthoDB" id="7206705at2"/>
<organism evidence="2 3">
    <name type="scientific">Aureitalea marina</name>
    <dbReference type="NCBI Taxonomy" id="930804"/>
    <lineage>
        <taxon>Bacteria</taxon>
        <taxon>Pseudomonadati</taxon>
        <taxon>Bacteroidota</taxon>
        <taxon>Flavobacteriia</taxon>
        <taxon>Flavobacteriales</taxon>
        <taxon>Flavobacteriaceae</taxon>
        <taxon>Aureitalea</taxon>
    </lineage>
</organism>
<feature type="signal peptide" evidence="1">
    <location>
        <begin position="1"/>
        <end position="17"/>
    </location>
</feature>
<evidence type="ECO:0000313" key="2">
    <source>
        <dbReference type="EMBL" id="PQB05881.1"/>
    </source>
</evidence>
<dbReference type="InterPro" id="IPR003787">
    <property type="entry name" value="Sulphur_relay_DsrE/F-like"/>
</dbReference>
<dbReference type="RefSeq" id="WP_104813832.1">
    <property type="nucleotide sequence ID" value="NZ_MQUB01000001.1"/>
</dbReference>
<dbReference type="InterPro" id="IPR027396">
    <property type="entry name" value="DsrEFH-like"/>
</dbReference>
<dbReference type="Gene3D" id="3.40.1260.10">
    <property type="entry name" value="DsrEFH-like"/>
    <property type="match status" value="1"/>
</dbReference>
<comment type="caution">
    <text evidence="2">The sequence shown here is derived from an EMBL/GenBank/DDBJ whole genome shotgun (WGS) entry which is preliminary data.</text>
</comment>
<proteinExistence type="predicted"/>
<dbReference type="Pfam" id="PF02635">
    <property type="entry name" value="DsrE"/>
    <property type="match status" value="1"/>
</dbReference>
<evidence type="ECO:0000313" key="3">
    <source>
        <dbReference type="Proteomes" id="UP000239800"/>
    </source>
</evidence>
<dbReference type="PANTHER" id="PTHR37691:SF1">
    <property type="entry name" value="BLR3518 PROTEIN"/>
    <property type="match status" value="1"/>
</dbReference>
<gene>
    <name evidence="2" type="ORF">BST85_13965</name>
</gene>
<dbReference type="AlphaFoldDB" id="A0A2S7KTC4"/>
<dbReference type="SUPFAM" id="SSF75169">
    <property type="entry name" value="DsrEFH-like"/>
    <property type="match status" value="1"/>
</dbReference>
<dbReference type="Proteomes" id="UP000239800">
    <property type="component" value="Unassembled WGS sequence"/>
</dbReference>